<proteinExistence type="predicted"/>
<name>A0ACB9EL47_ARCLA</name>
<sequence>MTDNHQQPVIRRPSVALSSEDLTESEWFYLMCVSFSFPPGVGLVGEAYAKQQQLWLTGANRYIVFCLQYLARRHKLRSGCKKFKFLSIRTTIYVSSEDALGAIERN</sequence>
<accession>A0ACB9EL47</accession>
<keyword evidence="2" id="KW-1185">Reference proteome</keyword>
<comment type="caution">
    <text evidence="1">The sequence shown here is derived from an EMBL/GenBank/DDBJ whole genome shotgun (WGS) entry which is preliminary data.</text>
</comment>
<evidence type="ECO:0000313" key="1">
    <source>
        <dbReference type="EMBL" id="KAI3759445.1"/>
    </source>
</evidence>
<reference evidence="1 2" key="2">
    <citation type="journal article" date="2022" name="Mol. Ecol. Resour.">
        <title>The genomes of chicory, endive, great burdock and yacon provide insights into Asteraceae paleo-polyploidization history and plant inulin production.</title>
        <authorList>
            <person name="Fan W."/>
            <person name="Wang S."/>
            <person name="Wang H."/>
            <person name="Wang A."/>
            <person name="Jiang F."/>
            <person name="Liu H."/>
            <person name="Zhao H."/>
            <person name="Xu D."/>
            <person name="Zhang Y."/>
        </authorList>
    </citation>
    <scope>NUCLEOTIDE SEQUENCE [LARGE SCALE GENOMIC DNA]</scope>
    <source>
        <strain evidence="2">cv. Niubang</strain>
    </source>
</reference>
<protein>
    <submittedName>
        <fullName evidence="1">Uncharacterized protein</fullName>
    </submittedName>
</protein>
<dbReference type="EMBL" id="CM042048">
    <property type="protein sequence ID" value="KAI3759445.1"/>
    <property type="molecule type" value="Genomic_DNA"/>
</dbReference>
<organism evidence="1 2">
    <name type="scientific">Arctium lappa</name>
    <name type="common">Greater burdock</name>
    <name type="synonym">Lappa major</name>
    <dbReference type="NCBI Taxonomy" id="4217"/>
    <lineage>
        <taxon>Eukaryota</taxon>
        <taxon>Viridiplantae</taxon>
        <taxon>Streptophyta</taxon>
        <taxon>Embryophyta</taxon>
        <taxon>Tracheophyta</taxon>
        <taxon>Spermatophyta</taxon>
        <taxon>Magnoliopsida</taxon>
        <taxon>eudicotyledons</taxon>
        <taxon>Gunneridae</taxon>
        <taxon>Pentapetalae</taxon>
        <taxon>asterids</taxon>
        <taxon>campanulids</taxon>
        <taxon>Asterales</taxon>
        <taxon>Asteraceae</taxon>
        <taxon>Carduoideae</taxon>
        <taxon>Cardueae</taxon>
        <taxon>Arctiinae</taxon>
        <taxon>Arctium</taxon>
    </lineage>
</organism>
<dbReference type="Proteomes" id="UP001055879">
    <property type="component" value="Linkage Group LG02"/>
</dbReference>
<evidence type="ECO:0000313" key="2">
    <source>
        <dbReference type="Proteomes" id="UP001055879"/>
    </source>
</evidence>
<gene>
    <name evidence="1" type="ORF">L6452_07271</name>
</gene>
<reference evidence="2" key="1">
    <citation type="journal article" date="2022" name="Mol. Ecol. Resour.">
        <title>The genomes of chicory, endive, great burdock and yacon provide insights into Asteraceae palaeo-polyploidization history and plant inulin production.</title>
        <authorList>
            <person name="Fan W."/>
            <person name="Wang S."/>
            <person name="Wang H."/>
            <person name="Wang A."/>
            <person name="Jiang F."/>
            <person name="Liu H."/>
            <person name="Zhao H."/>
            <person name="Xu D."/>
            <person name="Zhang Y."/>
        </authorList>
    </citation>
    <scope>NUCLEOTIDE SEQUENCE [LARGE SCALE GENOMIC DNA]</scope>
    <source>
        <strain evidence="2">cv. Niubang</strain>
    </source>
</reference>